<dbReference type="EMBL" id="MU003693">
    <property type="protein sequence ID" value="KAF2815670.1"/>
    <property type="molecule type" value="Genomic_DNA"/>
</dbReference>
<dbReference type="GeneID" id="54459627"/>
<reference evidence="2 4" key="1">
    <citation type="journal article" date="2020" name="Stud. Mycol.">
        <title>101 Dothideomycetes genomes: a test case for predicting lifestyles and emergence of pathogens.</title>
        <authorList>
            <person name="Haridas S."/>
            <person name="Albert R."/>
            <person name="Binder M."/>
            <person name="Bloem J."/>
            <person name="Labutti K."/>
            <person name="Salamov A."/>
            <person name="Andreopoulos B."/>
            <person name="Baker S."/>
            <person name="Barry K."/>
            <person name="Bills G."/>
            <person name="Bluhm B."/>
            <person name="Cannon C."/>
            <person name="Castanera R."/>
            <person name="Culley D."/>
            <person name="Daum C."/>
            <person name="Ezra D."/>
            <person name="Gonzalez J."/>
            <person name="Henrissat B."/>
            <person name="Kuo A."/>
            <person name="Liang C."/>
            <person name="Lipzen A."/>
            <person name="Lutzoni F."/>
            <person name="Magnuson J."/>
            <person name="Mondo S."/>
            <person name="Nolan M."/>
            <person name="Ohm R."/>
            <person name="Pangilinan J."/>
            <person name="Park H.-J."/>
            <person name="Ramirez L."/>
            <person name="Alfaro M."/>
            <person name="Sun H."/>
            <person name="Tritt A."/>
            <person name="Yoshinaga Y."/>
            <person name="Zwiers L.-H."/>
            <person name="Turgeon B."/>
            <person name="Goodwin S."/>
            <person name="Spatafora J."/>
            <person name="Crous P."/>
            <person name="Grigoriev I."/>
        </authorList>
    </citation>
    <scope>NUCLEOTIDE SEQUENCE</scope>
    <source>
        <strain evidence="2 4">CBS 304.34</strain>
    </source>
</reference>
<keyword evidence="3" id="KW-1185">Reference proteome</keyword>
<feature type="compositionally biased region" description="Basic and acidic residues" evidence="1">
    <location>
        <begin position="62"/>
        <end position="73"/>
    </location>
</feature>
<dbReference type="AlphaFoldDB" id="A0A6A6Z3S2"/>
<feature type="region of interest" description="Disordered" evidence="1">
    <location>
        <begin position="1"/>
        <end position="95"/>
    </location>
</feature>
<name>A0A6A6Z3S2_9PEZI</name>
<dbReference type="Proteomes" id="UP000504636">
    <property type="component" value="Unplaced"/>
</dbReference>
<proteinExistence type="predicted"/>
<accession>A0A6A6Z3S2</accession>
<dbReference type="RefSeq" id="XP_033582634.1">
    <property type="nucleotide sequence ID" value="XM_033718734.1"/>
</dbReference>
<evidence type="ECO:0000313" key="3">
    <source>
        <dbReference type="Proteomes" id="UP000504636"/>
    </source>
</evidence>
<gene>
    <name evidence="2 4" type="ORF">BDZ99DRAFT_457651</name>
</gene>
<evidence type="ECO:0000313" key="4">
    <source>
        <dbReference type="RefSeq" id="XP_033582634.1"/>
    </source>
</evidence>
<evidence type="ECO:0000313" key="2">
    <source>
        <dbReference type="EMBL" id="KAF2815670.1"/>
    </source>
</evidence>
<feature type="compositionally biased region" description="Pro residues" evidence="1">
    <location>
        <begin position="1"/>
        <end position="11"/>
    </location>
</feature>
<reference evidence="4" key="2">
    <citation type="submission" date="2020-04" db="EMBL/GenBank/DDBJ databases">
        <authorList>
            <consortium name="NCBI Genome Project"/>
        </authorList>
    </citation>
    <scope>NUCLEOTIDE SEQUENCE</scope>
    <source>
        <strain evidence="4">CBS 304.34</strain>
    </source>
</reference>
<protein>
    <submittedName>
        <fullName evidence="2 4">Uncharacterized protein</fullName>
    </submittedName>
</protein>
<feature type="compositionally biased region" description="Polar residues" evidence="1">
    <location>
        <begin position="31"/>
        <end position="46"/>
    </location>
</feature>
<evidence type="ECO:0000256" key="1">
    <source>
        <dbReference type="SAM" id="MobiDB-lite"/>
    </source>
</evidence>
<organism evidence="2">
    <name type="scientific">Mytilinidion resinicola</name>
    <dbReference type="NCBI Taxonomy" id="574789"/>
    <lineage>
        <taxon>Eukaryota</taxon>
        <taxon>Fungi</taxon>
        <taxon>Dikarya</taxon>
        <taxon>Ascomycota</taxon>
        <taxon>Pezizomycotina</taxon>
        <taxon>Dothideomycetes</taxon>
        <taxon>Pleosporomycetidae</taxon>
        <taxon>Mytilinidiales</taxon>
        <taxon>Mytilinidiaceae</taxon>
        <taxon>Mytilinidion</taxon>
    </lineage>
</organism>
<reference evidence="4" key="3">
    <citation type="submission" date="2025-04" db="UniProtKB">
        <authorList>
            <consortium name="RefSeq"/>
        </authorList>
    </citation>
    <scope>IDENTIFICATION</scope>
    <source>
        <strain evidence="4">CBS 304.34</strain>
    </source>
</reference>
<sequence length="156" mass="17129">MNPQNDPPSAPSKPTKHQKHGKNPFYAGPPGQTTNKSDSAQPTLSIPPTTTAPTASNRATKRARDELEPKPSTDDDESEPDTEHSVSELNGLSKPDLVALVLRLQRHTRRLEGEIRTALAKVPLGEDELRQKVEELRTEIRTGIAEQMNVRVVATV</sequence>